<reference evidence="1" key="1">
    <citation type="submission" date="2022-10" db="EMBL/GenBank/DDBJ databases">
        <authorList>
            <person name="Chen Y."/>
            <person name="Dougan E. K."/>
            <person name="Chan C."/>
            <person name="Rhodes N."/>
            <person name="Thang M."/>
        </authorList>
    </citation>
    <scope>NUCLEOTIDE SEQUENCE</scope>
</reference>
<dbReference type="PANTHER" id="PTHR33050">
    <property type="entry name" value="REVERSE TRANSCRIPTASE DOMAIN-CONTAINING PROTEIN"/>
    <property type="match status" value="1"/>
</dbReference>
<name>A0A9P1CW90_9DINO</name>
<gene>
    <name evidence="1" type="ORF">C1SCF055_LOCUS25103</name>
</gene>
<evidence type="ECO:0000313" key="4">
    <source>
        <dbReference type="Proteomes" id="UP001152797"/>
    </source>
</evidence>
<dbReference type="InterPro" id="IPR052055">
    <property type="entry name" value="Hepadnavirus_pol/RT"/>
</dbReference>
<reference evidence="2" key="2">
    <citation type="submission" date="2024-04" db="EMBL/GenBank/DDBJ databases">
        <authorList>
            <person name="Chen Y."/>
            <person name="Shah S."/>
            <person name="Dougan E. K."/>
            <person name="Thang M."/>
            <person name="Chan C."/>
        </authorList>
    </citation>
    <scope>NUCLEOTIDE SEQUENCE [LARGE SCALE GENOMIC DNA]</scope>
</reference>
<dbReference type="AlphaFoldDB" id="A0A9P1CW90"/>
<dbReference type="EMBL" id="CAMXCT020002549">
    <property type="protein sequence ID" value="CAL1152210.1"/>
    <property type="molecule type" value="Genomic_DNA"/>
</dbReference>
<evidence type="ECO:0000313" key="2">
    <source>
        <dbReference type="EMBL" id="CAL1152210.1"/>
    </source>
</evidence>
<dbReference type="EMBL" id="CAMXCT010002549">
    <property type="protein sequence ID" value="CAI3998835.1"/>
    <property type="molecule type" value="Genomic_DNA"/>
</dbReference>
<evidence type="ECO:0000313" key="1">
    <source>
        <dbReference type="EMBL" id="CAI3998835.1"/>
    </source>
</evidence>
<dbReference type="InterPro" id="IPR043502">
    <property type="entry name" value="DNA/RNA_pol_sf"/>
</dbReference>
<evidence type="ECO:0000313" key="3">
    <source>
        <dbReference type="EMBL" id="CAL4786147.1"/>
    </source>
</evidence>
<dbReference type="PANTHER" id="PTHR33050:SF7">
    <property type="entry name" value="RIBONUCLEASE H"/>
    <property type="match status" value="1"/>
</dbReference>
<organism evidence="1">
    <name type="scientific">Cladocopium goreaui</name>
    <dbReference type="NCBI Taxonomy" id="2562237"/>
    <lineage>
        <taxon>Eukaryota</taxon>
        <taxon>Sar</taxon>
        <taxon>Alveolata</taxon>
        <taxon>Dinophyceae</taxon>
        <taxon>Suessiales</taxon>
        <taxon>Symbiodiniaceae</taxon>
        <taxon>Cladocopium</taxon>
    </lineage>
</organism>
<comment type="caution">
    <text evidence="1">The sequence shown here is derived from an EMBL/GenBank/DDBJ whole genome shotgun (WGS) entry which is preliminary data.</text>
</comment>
<dbReference type="Proteomes" id="UP001152797">
    <property type="component" value="Unassembled WGS sequence"/>
</dbReference>
<protein>
    <submittedName>
        <fullName evidence="3">DNA (Cytosine-5)-methyltransferase 3A</fullName>
    </submittedName>
</protein>
<proteinExistence type="predicted"/>
<dbReference type="EMBL" id="CAMXCT030002549">
    <property type="protein sequence ID" value="CAL4786147.1"/>
    <property type="molecule type" value="Genomic_DNA"/>
</dbReference>
<dbReference type="OrthoDB" id="440199at2759"/>
<dbReference type="SUPFAM" id="SSF56672">
    <property type="entry name" value="DNA/RNA polymerases"/>
    <property type="match status" value="1"/>
</dbReference>
<sequence length="438" mass="48397">MSMTGRWLIRLAIDAQGARDAVMPSHADSPAIMYALVTMATALMKWSTWEGTPIGQLAPNLCLFINVVDRLAVMALGAFCMPDMNYLNSPQEVTPHGLAIEAQSIQEFNRKYVQTKLDSATPSPHWKAMWEELVEEKAKGRVEAPLQAPADWKVTLQEVRLGRRSSHNSTIEADDCPHYNDVEGYATAIRHLQSLSQGKAMIWGQDLAGAYRQLPVKPGDDTYTILMVPEGPSLWRHRAAPFGAVASVWAFCRFGDSLTALARRLLLTLTGHFVDDWTGTELAATCRSSCDSFRDFFLCLGLAMKPEKEQPPALKQKVLGVIMSVQQEALTVEICPKRRDRLVTTLNKILESNHLTPDEAQLQVAGKLGFMSTTLFGGTGMAAIQPFHSRAHCLGEQKNNKLTFVLRAAINTLLQLLSGCRPRTFPWTTCATATEAVI</sequence>
<keyword evidence="4" id="KW-1185">Reference proteome</keyword>
<accession>A0A9P1CW90</accession>